<comment type="similarity">
    <text evidence="2">Belongs to the FAD-binding monooxygenase family.</text>
</comment>
<evidence type="ECO:0000313" key="10">
    <source>
        <dbReference type="Proteomes" id="UP000465361"/>
    </source>
</evidence>
<keyword evidence="6" id="KW-0560">Oxidoreductase</keyword>
<dbReference type="AlphaFoldDB" id="A0A7I9XX04"/>
<accession>A0A7I9XX04</accession>
<evidence type="ECO:0000256" key="8">
    <source>
        <dbReference type="SAM" id="MobiDB-lite"/>
    </source>
</evidence>
<dbReference type="InterPro" id="IPR050775">
    <property type="entry name" value="FAD-binding_Monooxygenases"/>
</dbReference>
<keyword evidence="7 9" id="KW-0503">Monooxygenase</keyword>
<feature type="compositionally biased region" description="Polar residues" evidence="8">
    <location>
        <begin position="1"/>
        <end position="13"/>
    </location>
</feature>
<keyword evidence="5" id="KW-0521">NADP</keyword>
<comment type="cofactor">
    <cofactor evidence="1">
        <name>FAD</name>
        <dbReference type="ChEBI" id="CHEBI:57692"/>
    </cofactor>
</comment>
<name>A0A7I9XX04_9MYCO</name>
<keyword evidence="10" id="KW-1185">Reference proteome</keyword>
<dbReference type="Pfam" id="PF13450">
    <property type="entry name" value="NAD_binding_8"/>
    <property type="match status" value="1"/>
</dbReference>
<evidence type="ECO:0000313" key="9">
    <source>
        <dbReference type="EMBL" id="GFG74331.1"/>
    </source>
</evidence>
<proteinExistence type="inferred from homology"/>
<dbReference type="SUPFAM" id="SSF51905">
    <property type="entry name" value="FAD/NAD(P)-binding domain"/>
    <property type="match status" value="1"/>
</dbReference>
<feature type="region of interest" description="Disordered" evidence="8">
    <location>
        <begin position="1"/>
        <end position="20"/>
    </location>
</feature>
<keyword evidence="3" id="KW-0285">Flavoprotein</keyword>
<evidence type="ECO:0000256" key="3">
    <source>
        <dbReference type="ARBA" id="ARBA00022630"/>
    </source>
</evidence>
<dbReference type="PANTHER" id="PTHR43098">
    <property type="entry name" value="L-ORNITHINE N(5)-MONOOXYGENASE-RELATED"/>
    <property type="match status" value="1"/>
</dbReference>
<dbReference type="RefSeq" id="WP_163756008.1">
    <property type="nucleotide sequence ID" value="NZ_BLKW01000002.1"/>
</dbReference>
<evidence type="ECO:0000256" key="5">
    <source>
        <dbReference type="ARBA" id="ARBA00022857"/>
    </source>
</evidence>
<evidence type="ECO:0000256" key="2">
    <source>
        <dbReference type="ARBA" id="ARBA00010139"/>
    </source>
</evidence>
<dbReference type="FunFam" id="3.50.50.60:FF:000341">
    <property type="entry name" value="Baeyer-Villiger monooxygenase"/>
    <property type="match status" value="1"/>
</dbReference>
<dbReference type="PANTHER" id="PTHR43098:SF4">
    <property type="entry name" value="BLR3857 PROTEIN"/>
    <property type="match status" value="1"/>
</dbReference>
<sequence length="615" mass="69579">MTTPDCEQPTQTPDDIDIDALREKYRQEREKRLRPEGSQQYLELTGELAKFYEIDPYTPPVVRDPIREDIYVAVLGGGIAGLLAGAYLKKAGVEDVHIIEMGGDFGGVWYWNRFPGIQCDNDSYCYMPLLEELDYIPTKKYADGPEIRAHCQRIGKHFGLYDSAIFSTAVRALRWDEAIKRWRISTDRDDDIRARFVVMANGSFNRPKLPGIPGIQNFKGHQFHSSRWDYEYTGGDSTGGLYKLADKCVALIGTGASGIQIVPFLGRYAKHLYVFQRTPSSVDSRGNTPTDPEWVKTLKPGWQKERQRNFHRWSPFEGVVFDEPDLVCDFWTELGRNMTARIAAMDDPASLTVEQIMAIREEEDYKVMERLRRRIESIVKDKRTAEALKPYYRFLCKRPCSNDDYLPTFNRPNVTLVDVSESKGVERITEKGVVAGGVEYEADCIIYASGFEITTEISRRYAIDTIEGRGGLSLFDYWRDGYKTLHGMTARGFPNQFHTGFIQGGVAANTTAMLEQQAEHIAYIIAEAQKRGAVTVEPSQRAQDQWIQVIRETAVDTSAFDQTCTPGYYNNEGGGGGEGIRTHLGEPYGPGFYAFGELLEQWRKTGDLDGLELGT</sequence>
<dbReference type="InterPro" id="IPR036188">
    <property type="entry name" value="FAD/NAD-bd_sf"/>
</dbReference>
<dbReference type="EMBL" id="BLKW01000002">
    <property type="protein sequence ID" value="GFG74331.1"/>
    <property type="molecule type" value="Genomic_DNA"/>
</dbReference>
<evidence type="ECO:0000256" key="6">
    <source>
        <dbReference type="ARBA" id="ARBA00023002"/>
    </source>
</evidence>
<reference evidence="9 10" key="1">
    <citation type="journal article" date="2019" name="Emerg. Microbes Infect.">
        <title>Comprehensive subspecies identification of 175 nontuberculous mycobacteria species based on 7547 genomic profiles.</title>
        <authorList>
            <person name="Matsumoto Y."/>
            <person name="Kinjo T."/>
            <person name="Motooka D."/>
            <person name="Nabeya D."/>
            <person name="Jung N."/>
            <person name="Uechi K."/>
            <person name="Horii T."/>
            <person name="Iida T."/>
            <person name="Fujita J."/>
            <person name="Nakamura S."/>
        </authorList>
    </citation>
    <scope>NUCLEOTIDE SEQUENCE [LARGE SCALE GENOMIC DNA]</scope>
    <source>
        <strain evidence="9 10">JCM 17322</strain>
    </source>
</reference>
<keyword evidence="4" id="KW-0274">FAD</keyword>
<dbReference type="Gene3D" id="3.50.50.60">
    <property type="entry name" value="FAD/NAD(P)-binding domain"/>
    <property type="match status" value="2"/>
</dbReference>
<protein>
    <submittedName>
        <fullName evidence="9">Monooxygenase</fullName>
    </submittedName>
</protein>
<organism evidence="9 10">
    <name type="scientific">Mycobacterium botniense</name>
    <dbReference type="NCBI Taxonomy" id="84962"/>
    <lineage>
        <taxon>Bacteria</taxon>
        <taxon>Bacillati</taxon>
        <taxon>Actinomycetota</taxon>
        <taxon>Actinomycetes</taxon>
        <taxon>Mycobacteriales</taxon>
        <taxon>Mycobacteriaceae</taxon>
        <taxon>Mycobacterium</taxon>
    </lineage>
</organism>
<evidence type="ECO:0000256" key="4">
    <source>
        <dbReference type="ARBA" id="ARBA00022827"/>
    </source>
</evidence>
<evidence type="ECO:0000256" key="7">
    <source>
        <dbReference type="ARBA" id="ARBA00023033"/>
    </source>
</evidence>
<gene>
    <name evidence="9" type="ORF">MBOT_16960</name>
</gene>
<dbReference type="Proteomes" id="UP000465361">
    <property type="component" value="Unassembled WGS sequence"/>
</dbReference>
<evidence type="ECO:0000256" key="1">
    <source>
        <dbReference type="ARBA" id="ARBA00001974"/>
    </source>
</evidence>
<dbReference type="GO" id="GO:0016709">
    <property type="term" value="F:oxidoreductase activity, acting on paired donors, with incorporation or reduction of molecular oxygen, NAD(P)H as one donor, and incorporation of one atom of oxygen"/>
    <property type="evidence" value="ECO:0007669"/>
    <property type="project" value="UniProtKB-ARBA"/>
</dbReference>
<comment type="caution">
    <text evidence="9">The sequence shown here is derived from an EMBL/GenBank/DDBJ whole genome shotgun (WGS) entry which is preliminary data.</text>
</comment>